<feature type="transmembrane region" description="Helical" evidence="7">
    <location>
        <begin position="125"/>
        <end position="145"/>
    </location>
</feature>
<dbReference type="AlphaFoldDB" id="A0A150F557"/>
<dbReference type="InterPro" id="IPR011701">
    <property type="entry name" value="MFS"/>
</dbReference>
<name>A0A150F557_9BACI</name>
<feature type="transmembrane region" description="Helical" evidence="7">
    <location>
        <begin position="391"/>
        <end position="411"/>
    </location>
</feature>
<feature type="transmembrane region" description="Helical" evidence="7">
    <location>
        <begin position="185"/>
        <end position="207"/>
    </location>
</feature>
<sequence length="424" mass="46285">MQIPNSFLYTFIRHTKSKEGDVISIRKKNFVIIWLANFFVSASTTMIVPFLSLYIETISPHPGGYVQRWSGYVFGVTFLMAFIVSPFWGRFGDKRGYKKILLITGTGIAVSILLMGFVTSVHQLFFLRMLMGLVTGFIPTSLAMISAQTPKQTAGKTLGTLQMGQVSGTLFGPLLGGLLADSFGFTYTFFITSFVIFSSVLLVLFKVNEQPLGEKKGKQKTYSRKQVLSYIFHQPALLVMMVLTMLVQTGNFSIQPLLALYVNELHGPVNLAFFSGMAFSATGLGSLLLARKWGDLGDRFGHRRILIVLLTAAAVFFIPQALASSLSMLLVFRFLFGMVMGGMLPCITAAIRVQAPGSIQGEVLGYNVSFRFLGNVLGPLLGGAVSSSFSISAAFYVTAFLFLAGAGLLWLTERMQKESAANAG</sequence>
<evidence type="ECO:0000256" key="3">
    <source>
        <dbReference type="ARBA" id="ARBA00022475"/>
    </source>
</evidence>
<feature type="transmembrane region" description="Helical" evidence="7">
    <location>
        <begin position="69"/>
        <end position="88"/>
    </location>
</feature>
<dbReference type="InterPro" id="IPR020846">
    <property type="entry name" value="MFS_dom"/>
</dbReference>
<dbReference type="GO" id="GO:0022857">
    <property type="term" value="F:transmembrane transporter activity"/>
    <property type="evidence" value="ECO:0007669"/>
    <property type="project" value="InterPro"/>
</dbReference>
<dbReference type="Proteomes" id="UP000075430">
    <property type="component" value="Unassembled WGS sequence"/>
</dbReference>
<dbReference type="PRINTS" id="PR01035">
    <property type="entry name" value="TCRTETA"/>
</dbReference>
<evidence type="ECO:0000256" key="1">
    <source>
        <dbReference type="ARBA" id="ARBA00004651"/>
    </source>
</evidence>
<evidence type="ECO:0000256" key="4">
    <source>
        <dbReference type="ARBA" id="ARBA00022692"/>
    </source>
</evidence>
<dbReference type="EMBL" id="LSBA01000020">
    <property type="protein sequence ID" value="KXZ17488.1"/>
    <property type="molecule type" value="Genomic_DNA"/>
</dbReference>
<dbReference type="GO" id="GO:0005886">
    <property type="term" value="C:plasma membrane"/>
    <property type="evidence" value="ECO:0007669"/>
    <property type="project" value="UniProtKB-SubCell"/>
</dbReference>
<dbReference type="Pfam" id="PF07690">
    <property type="entry name" value="MFS_1"/>
    <property type="match status" value="1"/>
</dbReference>
<feature type="domain" description="Major facilitator superfamily (MFS) profile" evidence="8">
    <location>
        <begin position="29"/>
        <end position="417"/>
    </location>
</feature>
<evidence type="ECO:0000259" key="8">
    <source>
        <dbReference type="PROSITE" id="PS50850"/>
    </source>
</evidence>
<dbReference type="PANTHER" id="PTHR43414">
    <property type="entry name" value="MULTIDRUG RESISTANCE PROTEIN MDTG"/>
    <property type="match status" value="1"/>
</dbReference>
<keyword evidence="4 7" id="KW-0812">Transmembrane</keyword>
<feature type="transmembrane region" description="Helical" evidence="7">
    <location>
        <begin position="31"/>
        <end position="54"/>
    </location>
</feature>
<dbReference type="PROSITE" id="PS50850">
    <property type="entry name" value="MFS"/>
    <property type="match status" value="1"/>
</dbReference>
<feature type="transmembrane region" description="Helical" evidence="7">
    <location>
        <begin position="363"/>
        <end position="385"/>
    </location>
</feature>
<accession>A0A150F557</accession>
<feature type="transmembrane region" description="Helical" evidence="7">
    <location>
        <begin position="269"/>
        <end position="290"/>
    </location>
</feature>
<gene>
    <name evidence="9" type="ORF">AXI58_18990</name>
</gene>
<evidence type="ECO:0000313" key="10">
    <source>
        <dbReference type="Proteomes" id="UP000075430"/>
    </source>
</evidence>
<protein>
    <submittedName>
        <fullName evidence="9">MFS transporter</fullName>
    </submittedName>
</protein>
<comment type="subcellular location">
    <subcellularLocation>
        <location evidence="1">Cell membrane</location>
        <topology evidence="1">Multi-pass membrane protein</topology>
    </subcellularLocation>
</comment>
<keyword evidence="2" id="KW-0813">Transport</keyword>
<comment type="caution">
    <text evidence="9">The sequence shown here is derived from an EMBL/GenBank/DDBJ whole genome shotgun (WGS) entry which is preliminary data.</text>
</comment>
<dbReference type="SUPFAM" id="SSF103473">
    <property type="entry name" value="MFS general substrate transporter"/>
    <property type="match status" value="1"/>
</dbReference>
<dbReference type="STRING" id="1793963.AXI58_18990"/>
<dbReference type="PANTHER" id="PTHR43414:SF3">
    <property type="entry name" value="LMO2377 PROTEIN"/>
    <property type="match status" value="1"/>
</dbReference>
<organism evidence="9 10">
    <name type="scientific">Bacillus nakamurai</name>
    <dbReference type="NCBI Taxonomy" id="1793963"/>
    <lineage>
        <taxon>Bacteria</taxon>
        <taxon>Bacillati</taxon>
        <taxon>Bacillota</taxon>
        <taxon>Bacilli</taxon>
        <taxon>Bacillales</taxon>
        <taxon>Bacillaceae</taxon>
        <taxon>Bacillus</taxon>
    </lineage>
</organism>
<keyword evidence="3" id="KW-1003">Cell membrane</keyword>
<evidence type="ECO:0000313" key="9">
    <source>
        <dbReference type="EMBL" id="KXZ17488.1"/>
    </source>
</evidence>
<evidence type="ECO:0000256" key="2">
    <source>
        <dbReference type="ARBA" id="ARBA00022448"/>
    </source>
</evidence>
<feature type="transmembrane region" description="Helical" evidence="7">
    <location>
        <begin position="157"/>
        <end position="179"/>
    </location>
</feature>
<evidence type="ECO:0000256" key="7">
    <source>
        <dbReference type="SAM" id="Phobius"/>
    </source>
</evidence>
<keyword evidence="5 7" id="KW-1133">Transmembrane helix</keyword>
<feature type="transmembrane region" description="Helical" evidence="7">
    <location>
        <begin position="302"/>
        <end position="322"/>
    </location>
</feature>
<keyword evidence="10" id="KW-1185">Reference proteome</keyword>
<evidence type="ECO:0000256" key="6">
    <source>
        <dbReference type="ARBA" id="ARBA00023136"/>
    </source>
</evidence>
<keyword evidence="6 7" id="KW-0472">Membrane</keyword>
<dbReference type="Gene3D" id="1.20.1250.20">
    <property type="entry name" value="MFS general substrate transporter like domains"/>
    <property type="match status" value="2"/>
</dbReference>
<feature type="transmembrane region" description="Helical" evidence="7">
    <location>
        <begin position="227"/>
        <end position="249"/>
    </location>
</feature>
<dbReference type="InterPro" id="IPR001958">
    <property type="entry name" value="Tet-R_TetA/multi-R_MdtG-like"/>
</dbReference>
<feature type="transmembrane region" description="Helical" evidence="7">
    <location>
        <begin position="328"/>
        <end position="351"/>
    </location>
</feature>
<proteinExistence type="predicted"/>
<dbReference type="InterPro" id="IPR036259">
    <property type="entry name" value="MFS_trans_sf"/>
</dbReference>
<evidence type="ECO:0000256" key="5">
    <source>
        <dbReference type="ARBA" id="ARBA00022989"/>
    </source>
</evidence>
<feature type="transmembrane region" description="Helical" evidence="7">
    <location>
        <begin position="100"/>
        <end position="119"/>
    </location>
</feature>
<reference evidence="10" key="1">
    <citation type="submission" date="2016-02" db="EMBL/GenBank/DDBJ databases">
        <authorList>
            <person name="Dunlap C."/>
        </authorList>
    </citation>
    <scope>NUCLEOTIDE SEQUENCE [LARGE SCALE GENOMIC DNA]</scope>
    <source>
        <strain evidence="10">NRRL B-41092</strain>
    </source>
</reference>